<evidence type="ECO:0000313" key="2">
    <source>
        <dbReference type="Proteomes" id="UP001153069"/>
    </source>
</evidence>
<proteinExistence type="predicted"/>
<evidence type="ECO:0000313" key="1">
    <source>
        <dbReference type="EMBL" id="CAB9506908.1"/>
    </source>
</evidence>
<sequence length="116" mass="13068">MSCSTTTATNNTRKVHFALNNNQVHNVERLVASTDSEALLELYYQPQDYLQFRADFNVYKAKKQQRRRSSKLQRLMVTKVGGGISAHHTTPTILSAPLQPSQIQKSMADRGCARMA</sequence>
<keyword evidence="2" id="KW-1185">Reference proteome</keyword>
<reference evidence="1" key="1">
    <citation type="submission" date="2020-06" db="EMBL/GenBank/DDBJ databases">
        <authorList>
            <consortium name="Plant Systems Biology data submission"/>
        </authorList>
    </citation>
    <scope>NUCLEOTIDE SEQUENCE</scope>
    <source>
        <strain evidence="1">D6</strain>
    </source>
</reference>
<comment type="caution">
    <text evidence="1">The sequence shown here is derived from an EMBL/GenBank/DDBJ whole genome shotgun (WGS) entry which is preliminary data.</text>
</comment>
<dbReference type="EMBL" id="CAICTM010000283">
    <property type="protein sequence ID" value="CAB9506908.1"/>
    <property type="molecule type" value="Genomic_DNA"/>
</dbReference>
<dbReference type="Proteomes" id="UP001153069">
    <property type="component" value="Unassembled WGS sequence"/>
</dbReference>
<dbReference type="AlphaFoldDB" id="A0A9N8HE31"/>
<accession>A0A9N8HE31</accession>
<name>A0A9N8HE31_9STRA</name>
<gene>
    <name evidence="1" type="ORF">SEMRO_284_G107890.1</name>
</gene>
<protein>
    <submittedName>
        <fullName evidence="1">Uncharacterized protein</fullName>
    </submittedName>
</protein>
<organism evidence="1 2">
    <name type="scientific">Seminavis robusta</name>
    <dbReference type="NCBI Taxonomy" id="568900"/>
    <lineage>
        <taxon>Eukaryota</taxon>
        <taxon>Sar</taxon>
        <taxon>Stramenopiles</taxon>
        <taxon>Ochrophyta</taxon>
        <taxon>Bacillariophyta</taxon>
        <taxon>Bacillariophyceae</taxon>
        <taxon>Bacillariophycidae</taxon>
        <taxon>Naviculales</taxon>
        <taxon>Naviculaceae</taxon>
        <taxon>Seminavis</taxon>
    </lineage>
</organism>